<name>A0A8T0V863_PANVG</name>
<gene>
    <name evidence="1" type="ORF">PVAP13_3KG438005</name>
</gene>
<keyword evidence="2" id="KW-1185">Reference proteome</keyword>
<organism evidence="1 2">
    <name type="scientific">Panicum virgatum</name>
    <name type="common">Blackwell switchgrass</name>
    <dbReference type="NCBI Taxonomy" id="38727"/>
    <lineage>
        <taxon>Eukaryota</taxon>
        <taxon>Viridiplantae</taxon>
        <taxon>Streptophyta</taxon>
        <taxon>Embryophyta</taxon>
        <taxon>Tracheophyta</taxon>
        <taxon>Spermatophyta</taxon>
        <taxon>Magnoliopsida</taxon>
        <taxon>Liliopsida</taxon>
        <taxon>Poales</taxon>
        <taxon>Poaceae</taxon>
        <taxon>PACMAD clade</taxon>
        <taxon>Panicoideae</taxon>
        <taxon>Panicodae</taxon>
        <taxon>Paniceae</taxon>
        <taxon>Panicinae</taxon>
        <taxon>Panicum</taxon>
        <taxon>Panicum sect. Hiantes</taxon>
    </lineage>
</organism>
<comment type="caution">
    <text evidence="1">The sequence shown here is derived from an EMBL/GenBank/DDBJ whole genome shotgun (WGS) entry which is preliminary data.</text>
</comment>
<dbReference type="AlphaFoldDB" id="A0A8T0V863"/>
<dbReference type="Proteomes" id="UP000823388">
    <property type="component" value="Chromosome 3K"/>
</dbReference>
<sequence>MNPQSAPPYSPPTSSFLHLHAACHHFYIHLLDLTMVRCRRRRAPRHPSTERTCAHAWPRVAGSARQGNKESTPFNLPRPLMFSDLSSHLSLSPICFLIYHQID</sequence>
<protein>
    <submittedName>
        <fullName evidence="1">Uncharacterized protein</fullName>
    </submittedName>
</protein>
<proteinExistence type="predicted"/>
<evidence type="ECO:0000313" key="1">
    <source>
        <dbReference type="EMBL" id="KAG2629524.1"/>
    </source>
</evidence>
<dbReference type="EMBL" id="CM029041">
    <property type="protein sequence ID" value="KAG2629524.1"/>
    <property type="molecule type" value="Genomic_DNA"/>
</dbReference>
<accession>A0A8T0V863</accession>
<reference evidence="1" key="1">
    <citation type="submission" date="2020-05" db="EMBL/GenBank/DDBJ databases">
        <title>WGS assembly of Panicum virgatum.</title>
        <authorList>
            <person name="Lovell J.T."/>
            <person name="Jenkins J."/>
            <person name="Shu S."/>
            <person name="Juenger T.E."/>
            <person name="Schmutz J."/>
        </authorList>
    </citation>
    <scope>NUCLEOTIDE SEQUENCE</scope>
    <source>
        <strain evidence="1">AP13</strain>
    </source>
</reference>
<evidence type="ECO:0000313" key="2">
    <source>
        <dbReference type="Proteomes" id="UP000823388"/>
    </source>
</evidence>